<comment type="caution">
    <text evidence="5">The sequence shown here is derived from an EMBL/GenBank/DDBJ whole genome shotgun (WGS) entry which is preliminary data.</text>
</comment>
<dbReference type="AlphaFoldDB" id="A0AAV7G8J7"/>
<name>A0AAV7G8J7_DENCH</name>
<keyword evidence="6" id="KW-1185">Reference proteome</keyword>
<evidence type="ECO:0000313" key="5">
    <source>
        <dbReference type="EMBL" id="KAH0452029.1"/>
    </source>
</evidence>
<accession>A0AAV7G8J7</accession>
<dbReference type="CDD" id="cd11660">
    <property type="entry name" value="SANT_TRF"/>
    <property type="match status" value="1"/>
</dbReference>
<dbReference type="InterPro" id="IPR017930">
    <property type="entry name" value="Myb_dom"/>
</dbReference>
<reference evidence="5 6" key="1">
    <citation type="journal article" date="2021" name="Hortic Res">
        <title>Chromosome-scale assembly of the Dendrobium chrysotoxum genome enhances the understanding of orchid evolution.</title>
        <authorList>
            <person name="Zhang Y."/>
            <person name="Zhang G.Q."/>
            <person name="Zhang D."/>
            <person name="Liu X.D."/>
            <person name="Xu X.Y."/>
            <person name="Sun W.H."/>
            <person name="Yu X."/>
            <person name="Zhu X."/>
            <person name="Wang Z.W."/>
            <person name="Zhao X."/>
            <person name="Zhong W.Y."/>
            <person name="Chen H."/>
            <person name="Yin W.L."/>
            <person name="Huang T."/>
            <person name="Niu S.C."/>
            <person name="Liu Z.J."/>
        </authorList>
    </citation>
    <scope>NUCLEOTIDE SEQUENCE [LARGE SCALE GENOMIC DNA]</scope>
    <source>
        <strain evidence="5">Lindl</strain>
    </source>
</reference>
<proteinExistence type="predicted"/>
<feature type="domain" description="Myb-like" evidence="3">
    <location>
        <begin position="446"/>
        <end position="501"/>
    </location>
</feature>
<dbReference type="PROSITE" id="PS50090">
    <property type="entry name" value="MYB_LIKE"/>
    <property type="match status" value="1"/>
</dbReference>
<dbReference type="Pfam" id="PF00249">
    <property type="entry name" value="Myb_DNA-binding"/>
    <property type="match status" value="1"/>
</dbReference>
<evidence type="ECO:0000259" key="3">
    <source>
        <dbReference type="PROSITE" id="PS50090"/>
    </source>
</evidence>
<gene>
    <name evidence="5" type="ORF">IEQ34_019328</name>
</gene>
<dbReference type="SMART" id="SM00717">
    <property type="entry name" value="SANT"/>
    <property type="match status" value="1"/>
</dbReference>
<evidence type="ECO:0000259" key="4">
    <source>
        <dbReference type="PROSITE" id="PS51294"/>
    </source>
</evidence>
<sequence length="594" mass="66671">MLEIGLAESKDSSLESALGDNCVNPINDVNHTLFNLIPGSRGGIPSASPNEETIEVDHLLVPPHVTRALDEDPMYLSSRSLENCLNVGGTPCSDGYYDQGDDYGILVADAEQVEIQALKYEFMLQEPEENENPHITCNLSCDCSEYLLEAVSAENFLDYPSNSEATVRNVEYTSQVQCMDRDVDEVKPDYIARTFAIAKLDHPTGAPDSTKFLSHDTLHGTFFQNASLEAQKWLKHELLLFDQQNLTELGNVCDLMDSAFLSSENEDDMILIPGNEMPERVFSSLVSMPHAGALVSSAAKNELPYGDGQAALDCRGTQEILGTTNDSVMTTKRLRKPTRRYIEETSETKPRSSYDRLKTSLISSKEKLLHARAAGKCRWSGAVQLLYQDYPGRVHSLRGFRRKRTKQLENDGKGYNLTPESAKISCFQDSELQNDPSDEHPARVRKRRKHHRQWTHSEVAKLVDGVSQYGVGRWTEIKRLFFSTSSYRTAVDLKDKWRNLLRASLADPANKNLVNVGYSADELFKLCKSHPFVEEKMGEILEGEMCQTTLCELKNNNAHHLHVVFVVPPCVGFRRAIHTHHLLYSVLDSHGSSN</sequence>
<evidence type="ECO:0000313" key="6">
    <source>
        <dbReference type="Proteomes" id="UP000775213"/>
    </source>
</evidence>
<dbReference type="PANTHER" id="PTHR47122:SF8">
    <property type="entry name" value="MYB-LIKE DOMAIN-CONTAINING PROTEIN"/>
    <property type="match status" value="1"/>
</dbReference>
<feature type="compositionally biased region" description="Basic residues" evidence="2">
    <location>
        <begin position="443"/>
        <end position="452"/>
    </location>
</feature>
<protein>
    <submittedName>
        <fullName evidence="5">Uncharacterized protein</fullName>
    </submittedName>
</protein>
<feature type="region of interest" description="Disordered" evidence="2">
    <location>
        <begin position="431"/>
        <end position="452"/>
    </location>
</feature>
<dbReference type="Gene3D" id="1.10.246.220">
    <property type="match status" value="1"/>
</dbReference>
<dbReference type="PROSITE" id="PS51294">
    <property type="entry name" value="HTH_MYB"/>
    <property type="match status" value="1"/>
</dbReference>
<evidence type="ECO:0000256" key="1">
    <source>
        <dbReference type="ARBA" id="ARBA00023125"/>
    </source>
</evidence>
<dbReference type="InterPro" id="IPR001005">
    <property type="entry name" value="SANT/Myb"/>
</dbReference>
<dbReference type="PANTHER" id="PTHR47122">
    <property type="entry name" value="MYB-LIKE DNA-BINDING DOMAIN CONTAINING PROTEIN, EXPRESSED"/>
    <property type="match status" value="1"/>
</dbReference>
<dbReference type="InterPro" id="IPR009057">
    <property type="entry name" value="Homeodomain-like_sf"/>
</dbReference>
<dbReference type="Proteomes" id="UP000775213">
    <property type="component" value="Unassembled WGS sequence"/>
</dbReference>
<dbReference type="EMBL" id="JAGFBR010000017">
    <property type="protein sequence ID" value="KAH0452029.1"/>
    <property type="molecule type" value="Genomic_DNA"/>
</dbReference>
<evidence type="ECO:0000256" key="2">
    <source>
        <dbReference type="SAM" id="MobiDB-lite"/>
    </source>
</evidence>
<keyword evidence="1" id="KW-0238">DNA-binding</keyword>
<dbReference type="SUPFAM" id="SSF46689">
    <property type="entry name" value="Homeodomain-like"/>
    <property type="match status" value="1"/>
</dbReference>
<feature type="domain" description="HTH myb-type" evidence="4">
    <location>
        <begin position="446"/>
        <end position="505"/>
    </location>
</feature>
<organism evidence="5 6">
    <name type="scientific">Dendrobium chrysotoxum</name>
    <name type="common">Orchid</name>
    <dbReference type="NCBI Taxonomy" id="161865"/>
    <lineage>
        <taxon>Eukaryota</taxon>
        <taxon>Viridiplantae</taxon>
        <taxon>Streptophyta</taxon>
        <taxon>Embryophyta</taxon>
        <taxon>Tracheophyta</taxon>
        <taxon>Spermatophyta</taxon>
        <taxon>Magnoliopsida</taxon>
        <taxon>Liliopsida</taxon>
        <taxon>Asparagales</taxon>
        <taxon>Orchidaceae</taxon>
        <taxon>Epidendroideae</taxon>
        <taxon>Malaxideae</taxon>
        <taxon>Dendrobiinae</taxon>
        <taxon>Dendrobium</taxon>
    </lineage>
</organism>
<dbReference type="GO" id="GO:0003677">
    <property type="term" value="F:DNA binding"/>
    <property type="evidence" value="ECO:0007669"/>
    <property type="project" value="UniProtKB-KW"/>
</dbReference>